<gene>
    <name evidence="1" type="ORF">BV25DRAFT_1770805</name>
</gene>
<protein>
    <submittedName>
        <fullName evidence="1">Uncharacterized protein</fullName>
    </submittedName>
</protein>
<evidence type="ECO:0000313" key="2">
    <source>
        <dbReference type="Proteomes" id="UP000814140"/>
    </source>
</evidence>
<feature type="non-terminal residue" evidence="1">
    <location>
        <position position="111"/>
    </location>
</feature>
<dbReference type="EMBL" id="MU277229">
    <property type="protein sequence ID" value="KAI0059117.1"/>
    <property type="molecule type" value="Genomic_DNA"/>
</dbReference>
<reference evidence="1" key="1">
    <citation type="submission" date="2021-03" db="EMBL/GenBank/DDBJ databases">
        <authorList>
            <consortium name="DOE Joint Genome Institute"/>
            <person name="Ahrendt S."/>
            <person name="Looney B.P."/>
            <person name="Miyauchi S."/>
            <person name="Morin E."/>
            <person name="Drula E."/>
            <person name="Courty P.E."/>
            <person name="Chicoki N."/>
            <person name="Fauchery L."/>
            <person name="Kohler A."/>
            <person name="Kuo A."/>
            <person name="Labutti K."/>
            <person name="Pangilinan J."/>
            <person name="Lipzen A."/>
            <person name="Riley R."/>
            <person name="Andreopoulos W."/>
            <person name="He G."/>
            <person name="Johnson J."/>
            <person name="Barry K.W."/>
            <person name="Grigoriev I.V."/>
            <person name="Nagy L."/>
            <person name="Hibbett D."/>
            <person name="Henrissat B."/>
            <person name="Matheny P.B."/>
            <person name="Labbe J."/>
            <person name="Martin F."/>
        </authorList>
    </citation>
    <scope>NUCLEOTIDE SEQUENCE</scope>
    <source>
        <strain evidence="1">HHB10654</strain>
    </source>
</reference>
<dbReference type="Proteomes" id="UP000814140">
    <property type="component" value="Unassembled WGS sequence"/>
</dbReference>
<comment type="caution">
    <text evidence="1">The sequence shown here is derived from an EMBL/GenBank/DDBJ whole genome shotgun (WGS) entry which is preliminary data.</text>
</comment>
<evidence type="ECO:0000313" key="1">
    <source>
        <dbReference type="EMBL" id="KAI0059117.1"/>
    </source>
</evidence>
<proteinExistence type="predicted"/>
<organism evidence="1 2">
    <name type="scientific">Artomyces pyxidatus</name>
    <dbReference type="NCBI Taxonomy" id="48021"/>
    <lineage>
        <taxon>Eukaryota</taxon>
        <taxon>Fungi</taxon>
        <taxon>Dikarya</taxon>
        <taxon>Basidiomycota</taxon>
        <taxon>Agaricomycotina</taxon>
        <taxon>Agaricomycetes</taxon>
        <taxon>Russulales</taxon>
        <taxon>Auriscalpiaceae</taxon>
        <taxon>Artomyces</taxon>
    </lineage>
</organism>
<name>A0ACB8SSC3_9AGAM</name>
<feature type="non-terminal residue" evidence="1">
    <location>
        <position position="1"/>
    </location>
</feature>
<reference evidence="1" key="2">
    <citation type="journal article" date="2022" name="New Phytol.">
        <title>Evolutionary transition to the ectomycorrhizal habit in the genomes of a hyperdiverse lineage of mushroom-forming fungi.</title>
        <authorList>
            <person name="Looney B."/>
            <person name="Miyauchi S."/>
            <person name="Morin E."/>
            <person name="Drula E."/>
            <person name="Courty P.E."/>
            <person name="Kohler A."/>
            <person name="Kuo A."/>
            <person name="LaButti K."/>
            <person name="Pangilinan J."/>
            <person name="Lipzen A."/>
            <person name="Riley R."/>
            <person name="Andreopoulos W."/>
            <person name="He G."/>
            <person name="Johnson J."/>
            <person name="Nolan M."/>
            <person name="Tritt A."/>
            <person name="Barry K.W."/>
            <person name="Grigoriev I.V."/>
            <person name="Nagy L.G."/>
            <person name="Hibbett D."/>
            <person name="Henrissat B."/>
            <person name="Matheny P.B."/>
            <person name="Labbe J."/>
            <person name="Martin F.M."/>
        </authorList>
    </citation>
    <scope>NUCLEOTIDE SEQUENCE</scope>
    <source>
        <strain evidence="1">HHB10654</strain>
    </source>
</reference>
<keyword evidence="2" id="KW-1185">Reference proteome</keyword>
<sequence>LQRRALLLHTSLKVKRARFSRVAADFASVSLDAIHRVCERVGRGDYATAHDASERRVLQLMNEVKVITSHVPGSAAARLNMRNEIRALTMDQGLPSFYVTINPADVYNPLV</sequence>
<accession>A0ACB8SSC3</accession>